<evidence type="ECO:0000256" key="1">
    <source>
        <dbReference type="SAM" id="MobiDB-lite"/>
    </source>
</evidence>
<gene>
    <name evidence="2" type="ORF">PVK06_018993</name>
</gene>
<evidence type="ECO:0000313" key="2">
    <source>
        <dbReference type="EMBL" id="KAK5824222.1"/>
    </source>
</evidence>
<accession>A0ABR0PIH4</accession>
<name>A0ABR0PIH4_GOSAR</name>
<evidence type="ECO:0000313" key="3">
    <source>
        <dbReference type="Proteomes" id="UP001358586"/>
    </source>
</evidence>
<proteinExistence type="predicted"/>
<feature type="compositionally biased region" description="Polar residues" evidence="1">
    <location>
        <begin position="37"/>
        <end position="50"/>
    </location>
</feature>
<sequence>MIRIETYRLVVAEKSESDGRSRGDDDAAGRPLRVFNGSRSLQRQSESSTAEGYFDFDSGKYLGIRGKVRDLGKFGWGKTEFFQV</sequence>
<feature type="region of interest" description="Disordered" evidence="1">
    <location>
        <begin position="14"/>
        <end position="50"/>
    </location>
</feature>
<organism evidence="2 3">
    <name type="scientific">Gossypium arboreum</name>
    <name type="common">Tree cotton</name>
    <name type="synonym">Gossypium nanking</name>
    <dbReference type="NCBI Taxonomy" id="29729"/>
    <lineage>
        <taxon>Eukaryota</taxon>
        <taxon>Viridiplantae</taxon>
        <taxon>Streptophyta</taxon>
        <taxon>Embryophyta</taxon>
        <taxon>Tracheophyta</taxon>
        <taxon>Spermatophyta</taxon>
        <taxon>Magnoliopsida</taxon>
        <taxon>eudicotyledons</taxon>
        <taxon>Gunneridae</taxon>
        <taxon>Pentapetalae</taxon>
        <taxon>rosids</taxon>
        <taxon>malvids</taxon>
        <taxon>Malvales</taxon>
        <taxon>Malvaceae</taxon>
        <taxon>Malvoideae</taxon>
        <taxon>Gossypium</taxon>
    </lineage>
</organism>
<reference evidence="2 3" key="1">
    <citation type="submission" date="2023-03" db="EMBL/GenBank/DDBJ databases">
        <title>WGS of Gossypium arboreum.</title>
        <authorList>
            <person name="Yu D."/>
        </authorList>
    </citation>
    <scope>NUCLEOTIDE SEQUENCE [LARGE SCALE GENOMIC DNA]</scope>
    <source>
        <tissue evidence="2">Leaf</tissue>
    </source>
</reference>
<protein>
    <submittedName>
        <fullName evidence="2">Uncharacterized protein</fullName>
    </submittedName>
</protein>
<dbReference type="EMBL" id="JARKNE010000006">
    <property type="protein sequence ID" value="KAK5824222.1"/>
    <property type="molecule type" value="Genomic_DNA"/>
</dbReference>
<keyword evidence="3" id="KW-1185">Reference proteome</keyword>
<comment type="caution">
    <text evidence="2">The sequence shown here is derived from an EMBL/GenBank/DDBJ whole genome shotgun (WGS) entry which is preliminary data.</text>
</comment>
<dbReference type="Proteomes" id="UP001358586">
    <property type="component" value="Chromosome 6"/>
</dbReference>
<feature type="compositionally biased region" description="Basic and acidic residues" evidence="1">
    <location>
        <begin position="14"/>
        <end position="28"/>
    </location>
</feature>